<dbReference type="RefSeq" id="WP_063191558.1">
    <property type="nucleotide sequence ID" value="NZ_JAMQJC010000003.1"/>
</dbReference>
<proteinExistence type="predicted"/>
<accession>A0A161T6E8</accession>
<dbReference type="Pfam" id="PF13671">
    <property type="entry name" value="AAA_33"/>
    <property type="match status" value="1"/>
</dbReference>
<evidence type="ECO:0000313" key="2">
    <source>
        <dbReference type="Proteomes" id="UP000076510"/>
    </source>
</evidence>
<sequence>MIIMINGAFGSGKTTIAHSLCDSLPGTMLFDPEEVGYMLRNVIPEDRKRLEAPEGDFQDLDLWRELTVEVGGRLIERYQTDLIVPMTIRKQEYLTAIIEGFKQKGQDVMHFCLMASKETIHERLRGRGEEENNWCFMQTDACLLAYETGNFGTYLDTEGKTIEELTSAIVGTLQKQTSEG</sequence>
<reference evidence="2" key="1">
    <citation type="submission" date="2016-01" db="EMBL/GenBank/DDBJ databases">
        <title>Whole genome sequencing of Bhargavaea cecembensis T14.</title>
        <authorList>
            <person name="Hong K.W."/>
        </authorList>
    </citation>
    <scope>NUCLEOTIDE SEQUENCE [LARGE SCALE GENOMIC DNA]</scope>
    <source>
        <strain evidence="2">M19</strain>
    </source>
</reference>
<comment type="caution">
    <text evidence="1">The sequence shown here is derived from an EMBL/GenBank/DDBJ whole genome shotgun (WGS) entry which is preliminary data.</text>
</comment>
<dbReference type="SUPFAM" id="SSF52540">
    <property type="entry name" value="P-loop containing nucleoside triphosphate hydrolases"/>
    <property type="match status" value="1"/>
</dbReference>
<dbReference type="EMBL" id="LQQY01000034">
    <property type="protein sequence ID" value="KZE45330.1"/>
    <property type="molecule type" value="Genomic_DNA"/>
</dbReference>
<dbReference type="Gene3D" id="3.40.50.300">
    <property type="entry name" value="P-loop containing nucleotide triphosphate hydrolases"/>
    <property type="match status" value="1"/>
</dbReference>
<dbReference type="AlphaFoldDB" id="A0A161T6E8"/>
<dbReference type="Proteomes" id="UP000076510">
    <property type="component" value="Unassembled WGS sequence"/>
</dbReference>
<organism evidence="1 2">
    <name type="scientific">Rossellomorea marisflavi</name>
    <dbReference type="NCBI Taxonomy" id="189381"/>
    <lineage>
        <taxon>Bacteria</taxon>
        <taxon>Bacillati</taxon>
        <taxon>Bacillota</taxon>
        <taxon>Bacilli</taxon>
        <taxon>Bacillales</taxon>
        <taxon>Bacillaceae</taxon>
        <taxon>Rossellomorea</taxon>
    </lineage>
</organism>
<evidence type="ECO:0000313" key="1">
    <source>
        <dbReference type="EMBL" id="KZE45330.1"/>
    </source>
</evidence>
<dbReference type="OrthoDB" id="9799092at2"/>
<gene>
    <name evidence="1" type="ORF">AV649_03815</name>
</gene>
<name>A0A161T6E8_9BACI</name>
<dbReference type="InterPro" id="IPR027417">
    <property type="entry name" value="P-loop_NTPase"/>
</dbReference>
<protein>
    <submittedName>
        <fullName evidence="1">Tunicamycin resistance protein</fullName>
    </submittedName>
</protein>